<dbReference type="Proteomes" id="UP001500945">
    <property type="component" value="Unassembled WGS sequence"/>
</dbReference>
<proteinExistence type="predicted"/>
<evidence type="ECO:0000313" key="3">
    <source>
        <dbReference type="EMBL" id="GAA4408472.1"/>
    </source>
</evidence>
<keyword evidence="4" id="KW-1185">Reference proteome</keyword>
<organism evidence="3 4">
    <name type="scientific">Fodinibacter luteus</name>
    <dbReference type="NCBI Taxonomy" id="552064"/>
    <lineage>
        <taxon>Bacteria</taxon>
        <taxon>Bacillati</taxon>
        <taxon>Actinomycetota</taxon>
        <taxon>Actinomycetes</taxon>
        <taxon>Micrococcales</taxon>
        <taxon>Intrasporangiaceae</taxon>
        <taxon>Fodinibacter (ex Wang et al. 2009)</taxon>
    </lineage>
</organism>
<reference evidence="4" key="1">
    <citation type="journal article" date="2019" name="Int. J. Syst. Evol. Microbiol.">
        <title>The Global Catalogue of Microorganisms (GCM) 10K type strain sequencing project: providing services to taxonomists for standard genome sequencing and annotation.</title>
        <authorList>
            <consortium name="The Broad Institute Genomics Platform"/>
            <consortium name="The Broad Institute Genome Sequencing Center for Infectious Disease"/>
            <person name="Wu L."/>
            <person name="Ma J."/>
        </authorList>
    </citation>
    <scope>NUCLEOTIDE SEQUENCE [LARGE SCALE GENOMIC DNA]</scope>
    <source>
        <strain evidence="4">JCM 17809</strain>
    </source>
</reference>
<dbReference type="Gene3D" id="3.40.50.300">
    <property type="entry name" value="P-loop containing nucleotide triphosphate hydrolases"/>
    <property type="match status" value="1"/>
</dbReference>
<protein>
    <submittedName>
        <fullName evidence="3">P-loop NTPase</fullName>
    </submittedName>
</protein>
<name>A0ABP8KKE0_9MICO</name>
<dbReference type="EMBL" id="BAABGM010000015">
    <property type="protein sequence ID" value="GAA4408472.1"/>
    <property type="molecule type" value="Genomic_DNA"/>
</dbReference>
<evidence type="ECO:0000313" key="4">
    <source>
        <dbReference type="Proteomes" id="UP001500945"/>
    </source>
</evidence>
<evidence type="ECO:0000259" key="2">
    <source>
        <dbReference type="Pfam" id="PF01656"/>
    </source>
</evidence>
<gene>
    <name evidence="3" type="ORF">GCM10023168_25930</name>
</gene>
<feature type="region of interest" description="Disordered" evidence="1">
    <location>
        <begin position="119"/>
        <end position="206"/>
    </location>
</feature>
<sequence>MTSVLAALTHRFEAEFVRALEAAPDVVLVRRCADVAELLSAGAAGAARVAVVSPDLRGLDRDALRHLAGHGVRVAGLVGPGDEDGERRLRQLGVSVLLGPGDEPLDVAAALTGLVSGAPVEERGGEPDALAGGVAGLRSGGRSWGGGHDPLGRPGIPTSGAPGRDSHPADDGSGDDADGSGGHEDGFGEHVDGAPELPTPVTVVWGPTGAPGRTTVAVALAAHLAAGGVRTLLVDLDTWGASVAQVLGLVDEAPGVAAAARASEQGALDVAGLARVAPEVVPGLRVLTGLPKAERWPELRAAAVEDVLRLSRGVVDHVVVDVGFAVEDDEELSYDTAAPRRNAATLTALEVADQLVIVGAADPVGLQRLVRAVQDVAVIPSPRPTVVVNKVRSSVAGRRPERAIADVLGRFAGMEEVRFLPWAPDECDEALLAGRALPEVAPQHPLTLSLADLAAALDPRMPRPSRSRGRRRASAGKPATPGRRAGAIPGLPTPPGRRAAV</sequence>
<comment type="caution">
    <text evidence="3">The sequence shown here is derived from an EMBL/GenBank/DDBJ whole genome shotgun (WGS) entry which is preliminary data.</text>
</comment>
<dbReference type="SUPFAM" id="SSF52540">
    <property type="entry name" value="P-loop containing nucleoside triphosphate hydrolases"/>
    <property type="match status" value="1"/>
</dbReference>
<feature type="compositionally biased region" description="Basic and acidic residues" evidence="1">
    <location>
        <begin position="181"/>
        <end position="193"/>
    </location>
</feature>
<feature type="compositionally biased region" description="Gly residues" evidence="1">
    <location>
        <begin position="133"/>
        <end position="149"/>
    </location>
</feature>
<feature type="region of interest" description="Disordered" evidence="1">
    <location>
        <begin position="457"/>
        <end position="501"/>
    </location>
</feature>
<evidence type="ECO:0000256" key="1">
    <source>
        <dbReference type="SAM" id="MobiDB-lite"/>
    </source>
</evidence>
<dbReference type="InterPro" id="IPR027417">
    <property type="entry name" value="P-loop_NTPase"/>
</dbReference>
<feature type="domain" description="CobQ/CobB/MinD/ParA nucleotide binding" evidence="2">
    <location>
        <begin position="204"/>
        <end position="413"/>
    </location>
</feature>
<accession>A0ABP8KKE0</accession>
<dbReference type="Pfam" id="PF01656">
    <property type="entry name" value="CbiA"/>
    <property type="match status" value="1"/>
</dbReference>
<dbReference type="InterPro" id="IPR002586">
    <property type="entry name" value="CobQ/CobB/MinD/ParA_Nub-bd_dom"/>
</dbReference>
<dbReference type="RefSeq" id="WP_345206651.1">
    <property type="nucleotide sequence ID" value="NZ_BAABGM010000015.1"/>
</dbReference>
<feature type="compositionally biased region" description="Basic residues" evidence="1">
    <location>
        <begin position="463"/>
        <end position="474"/>
    </location>
</feature>